<feature type="transmembrane region" description="Helical" evidence="8">
    <location>
        <begin position="210"/>
        <end position="232"/>
    </location>
</feature>
<feature type="transmembrane region" description="Helical" evidence="8">
    <location>
        <begin position="184"/>
        <end position="203"/>
    </location>
</feature>
<dbReference type="SUPFAM" id="SSF81338">
    <property type="entry name" value="Aquaporin-like"/>
    <property type="match status" value="1"/>
</dbReference>
<dbReference type="NCBIfam" id="TIGR00861">
    <property type="entry name" value="MIP"/>
    <property type="match status" value="1"/>
</dbReference>
<evidence type="ECO:0000313" key="9">
    <source>
        <dbReference type="EMBL" id="KAK9696707.1"/>
    </source>
</evidence>
<organism evidence="9 10">
    <name type="scientific">Basidiobolus ranarum</name>
    <dbReference type="NCBI Taxonomy" id="34480"/>
    <lineage>
        <taxon>Eukaryota</taxon>
        <taxon>Fungi</taxon>
        <taxon>Fungi incertae sedis</taxon>
        <taxon>Zoopagomycota</taxon>
        <taxon>Entomophthoromycotina</taxon>
        <taxon>Basidiobolomycetes</taxon>
        <taxon>Basidiobolales</taxon>
        <taxon>Basidiobolaceae</taxon>
        <taxon>Basidiobolus</taxon>
    </lineage>
</organism>
<reference evidence="9 10" key="1">
    <citation type="submission" date="2023-04" db="EMBL/GenBank/DDBJ databases">
        <title>Genome of Basidiobolus ranarum AG-B5.</title>
        <authorList>
            <person name="Stajich J.E."/>
            <person name="Carter-House D."/>
            <person name="Gryganskyi A."/>
        </authorList>
    </citation>
    <scope>NUCLEOTIDE SEQUENCE [LARGE SCALE GENOMIC DNA]</scope>
    <source>
        <strain evidence="9 10">AG-B5</strain>
    </source>
</reference>
<keyword evidence="4 7" id="KW-0812">Transmembrane</keyword>
<dbReference type="PROSITE" id="PS00221">
    <property type="entry name" value="MIP"/>
    <property type="match status" value="1"/>
</dbReference>
<dbReference type="PANTHER" id="PTHR43829">
    <property type="entry name" value="AQUAPORIN OR AQUAGLYCEROPORIN RELATED"/>
    <property type="match status" value="1"/>
</dbReference>
<accession>A0ABR2VSK7</accession>
<gene>
    <name evidence="9" type="primary">FPS1_14</name>
    <name evidence="9" type="ORF">K7432_012307</name>
</gene>
<dbReference type="InterPro" id="IPR023271">
    <property type="entry name" value="Aquaporin-like"/>
</dbReference>
<keyword evidence="6 8" id="KW-0472">Membrane</keyword>
<evidence type="ECO:0000256" key="7">
    <source>
        <dbReference type="RuleBase" id="RU000477"/>
    </source>
</evidence>
<evidence type="ECO:0000256" key="3">
    <source>
        <dbReference type="ARBA" id="ARBA00022448"/>
    </source>
</evidence>
<evidence type="ECO:0000256" key="5">
    <source>
        <dbReference type="ARBA" id="ARBA00022989"/>
    </source>
</evidence>
<evidence type="ECO:0000256" key="2">
    <source>
        <dbReference type="ARBA" id="ARBA00006175"/>
    </source>
</evidence>
<feature type="transmembrane region" description="Helical" evidence="8">
    <location>
        <begin position="93"/>
        <end position="116"/>
    </location>
</feature>
<evidence type="ECO:0000313" key="10">
    <source>
        <dbReference type="Proteomes" id="UP001479436"/>
    </source>
</evidence>
<dbReference type="PANTHER" id="PTHR43829:SF9">
    <property type="entry name" value="AQUAPORIN-9"/>
    <property type="match status" value="1"/>
</dbReference>
<feature type="transmembrane region" description="Helical" evidence="8">
    <location>
        <begin position="128"/>
        <end position="148"/>
    </location>
</feature>
<dbReference type="CDD" id="cd00333">
    <property type="entry name" value="MIP"/>
    <property type="match status" value="1"/>
</dbReference>
<feature type="transmembrane region" description="Helical" evidence="8">
    <location>
        <begin position="54"/>
        <end position="73"/>
    </location>
</feature>
<dbReference type="InterPro" id="IPR022357">
    <property type="entry name" value="MIP_CS"/>
</dbReference>
<dbReference type="PRINTS" id="PR00783">
    <property type="entry name" value="MINTRINSICP"/>
</dbReference>
<keyword evidence="5 8" id="KW-1133">Transmembrane helix</keyword>
<dbReference type="EMBL" id="JASJQH010007930">
    <property type="protein sequence ID" value="KAK9696707.1"/>
    <property type="molecule type" value="Genomic_DNA"/>
</dbReference>
<dbReference type="Proteomes" id="UP001479436">
    <property type="component" value="Unassembled WGS sequence"/>
</dbReference>
<keyword evidence="10" id="KW-1185">Reference proteome</keyword>
<evidence type="ECO:0000256" key="4">
    <source>
        <dbReference type="ARBA" id="ARBA00022692"/>
    </source>
</evidence>
<evidence type="ECO:0000256" key="8">
    <source>
        <dbReference type="SAM" id="Phobius"/>
    </source>
</evidence>
<dbReference type="Pfam" id="PF00230">
    <property type="entry name" value="MIP"/>
    <property type="match status" value="1"/>
</dbReference>
<dbReference type="InterPro" id="IPR050363">
    <property type="entry name" value="MIP/Aquaporin"/>
</dbReference>
<proteinExistence type="inferred from homology"/>
<protein>
    <submittedName>
        <fullName evidence="9">Glycerol channel</fullName>
    </submittedName>
</protein>
<feature type="transmembrane region" description="Helical" evidence="8">
    <location>
        <begin position="264"/>
        <end position="287"/>
    </location>
</feature>
<dbReference type="InterPro" id="IPR000425">
    <property type="entry name" value="MIP"/>
</dbReference>
<evidence type="ECO:0000256" key="1">
    <source>
        <dbReference type="ARBA" id="ARBA00004141"/>
    </source>
</evidence>
<dbReference type="Gene3D" id="1.20.1080.10">
    <property type="entry name" value="Glycerol uptake facilitator protein"/>
    <property type="match status" value="1"/>
</dbReference>
<comment type="subcellular location">
    <subcellularLocation>
        <location evidence="1">Membrane</location>
        <topology evidence="1">Multi-pass membrane protein</topology>
    </subcellularLocation>
</comment>
<name>A0ABR2VSK7_9FUNG</name>
<comment type="similarity">
    <text evidence="2 7">Belongs to the MIP/aquaporin (TC 1.A.8) family.</text>
</comment>
<sequence>MGIDTFLTVESPTGPSAGFTEITESFVPLTPVQKCINSFAGNLRYKYREYMAEFFSTFILLVLGLGVVHVVMLSPNKQNFFSVNWGWGLALTMAIYTNVGISGAHLNPAVTIALAISRGFPWAKVPGYIFAQTLGAFCASALIFGLYYQPLNTFDGGIRQVVGYKASANFYAAYPEPFISQGNAFFNEFVLTAILMIVILSITDHRNASYAALGPIVIGLMLVCIGITLGGLNGYSLNPARDFGPRLFTLVAGWGVETFSAFDYYFWIPMVAPIVGAVFGAILYDFFYLFETTHTLSESVRKYNSS</sequence>
<keyword evidence="3 7" id="KW-0813">Transport</keyword>
<evidence type="ECO:0000256" key="6">
    <source>
        <dbReference type="ARBA" id="ARBA00023136"/>
    </source>
</evidence>
<comment type="caution">
    <text evidence="9">The sequence shown here is derived from an EMBL/GenBank/DDBJ whole genome shotgun (WGS) entry which is preliminary data.</text>
</comment>